<dbReference type="Proteomes" id="UP001324115">
    <property type="component" value="Unassembled WGS sequence"/>
</dbReference>
<evidence type="ECO:0000313" key="5">
    <source>
        <dbReference type="EMBL" id="KAK4599441.1"/>
    </source>
</evidence>
<evidence type="ECO:0000256" key="2">
    <source>
        <dbReference type="ARBA" id="ARBA00022737"/>
    </source>
</evidence>
<protein>
    <recommendedName>
        <fullName evidence="4">EF-hand domain-containing protein</fullName>
    </recommendedName>
</protein>
<dbReference type="InterPro" id="IPR039647">
    <property type="entry name" value="EF_hand_pair_protein_CML-like"/>
</dbReference>
<dbReference type="Pfam" id="PF13499">
    <property type="entry name" value="EF-hand_7"/>
    <property type="match status" value="1"/>
</dbReference>
<dbReference type="SUPFAM" id="SSF47473">
    <property type="entry name" value="EF-hand"/>
    <property type="match status" value="1"/>
</dbReference>
<name>A0AAN7J635_QUERU</name>
<keyword evidence="2" id="KW-0677">Repeat</keyword>
<dbReference type="InterPro" id="IPR002048">
    <property type="entry name" value="EF_hand_dom"/>
</dbReference>
<dbReference type="InterPro" id="IPR011992">
    <property type="entry name" value="EF-hand-dom_pair"/>
</dbReference>
<evidence type="ECO:0000259" key="4">
    <source>
        <dbReference type="PROSITE" id="PS50222"/>
    </source>
</evidence>
<keyword evidence="6" id="KW-1185">Reference proteome</keyword>
<keyword evidence="1" id="KW-0479">Metal-binding</keyword>
<proteinExistence type="predicted"/>
<organism evidence="5 6">
    <name type="scientific">Quercus rubra</name>
    <name type="common">Northern red oak</name>
    <name type="synonym">Quercus borealis</name>
    <dbReference type="NCBI Taxonomy" id="3512"/>
    <lineage>
        <taxon>Eukaryota</taxon>
        <taxon>Viridiplantae</taxon>
        <taxon>Streptophyta</taxon>
        <taxon>Embryophyta</taxon>
        <taxon>Tracheophyta</taxon>
        <taxon>Spermatophyta</taxon>
        <taxon>Magnoliopsida</taxon>
        <taxon>eudicotyledons</taxon>
        <taxon>Gunneridae</taxon>
        <taxon>Pentapetalae</taxon>
        <taxon>rosids</taxon>
        <taxon>fabids</taxon>
        <taxon>Fagales</taxon>
        <taxon>Fagaceae</taxon>
        <taxon>Quercus</taxon>
    </lineage>
</organism>
<dbReference type="PROSITE" id="PS50222">
    <property type="entry name" value="EF_HAND_2"/>
    <property type="match status" value="1"/>
</dbReference>
<dbReference type="AlphaFoldDB" id="A0AAN7J635"/>
<evidence type="ECO:0000256" key="1">
    <source>
        <dbReference type="ARBA" id="ARBA00022723"/>
    </source>
</evidence>
<gene>
    <name evidence="5" type="ORF">RGQ29_009484</name>
</gene>
<comment type="caution">
    <text evidence="5">The sequence shown here is derived from an EMBL/GenBank/DDBJ whole genome shotgun (WGS) entry which is preliminary data.</text>
</comment>
<dbReference type="PANTHER" id="PTHR10891">
    <property type="entry name" value="EF-HAND CALCIUM-BINDING DOMAIN CONTAINING PROTEIN"/>
    <property type="match status" value="1"/>
</dbReference>
<dbReference type="Gene3D" id="1.10.238.10">
    <property type="entry name" value="EF-hand"/>
    <property type="match status" value="1"/>
</dbReference>
<feature type="domain" description="EF-hand" evidence="4">
    <location>
        <begin position="52"/>
        <end position="87"/>
    </location>
</feature>
<dbReference type="InterPro" id="IPR018247">
    <property type="entry name" value="EF_Hand_1_Ca_BS"/>
</dbReference>
<evidence type="ECO:0000256" key="3">
    <source>
        <dbReference type="ARBA" id="ARBA00022837"/>
    </source>
</evidence>
<sequence>MLEYSQNIPQKQPSKLVNCLTATATYFPNSLFDNMGRIPFNAGTNYKPLPPTNEKQLRDTFQKYDSNGDGLLSKAELENAFKSLGSHMPNWRARRALNRADANGDKFISLDQELDEVVKYAAKHGYVLGK</sequence>
<dbReference type="EMBL" id="JAXUIC010000002">
    <property type="protein sequence ID" value="KAK4599441.1"/>
    <property type="molecule type" value="Genomic_DNA"/>
</dbReference>
<dbReference type="PROSITE" id="PS00018">
    <property type="entry name" value="EF_HAND_1"/>
    <property type="match status" value="1"/>
</dbReference>
<dbReference type="GO" id="GO:0005509">
    <property type="term" value="F:calcium ion binding"/>
    <property type="evidence" value="ECO:0007669"/>
    <property type="project" value="InterPro"/>
</dbReference>
<evidence type="ECO:0000313" key="6">
    <source>
        <dbReference type="Proteomes" id="UP001324115"/>
    </source>
</evidence>
<accession>A0AAN7J635</accession>
<reference evidence="5 6" key="1">
    <citation type="journal article" date="2023" name="G3 (Bethesda)">
        <title>A haplotype-resolved chromosome-scale genome for Quercus rubra L. provides insights into the genetics of adaptive traits for red oak species.</title>
        <authorList>
            <person name="Kapoor B."/>
            <person name="Jenkins J."/>
            <person name="Schmutz J."/>
            <person name="Zhebentyayeva T."/>
            <person name="Kuelheim C."/>
            <person name="Coggeshall M."/>
            <person name="Heim C."/>
            <person name="Lasky J.R."/>
            <person name="Leites L."/>
            <person name="Islam-Faridi N."/>
            <person name="Romero-Severson J."/>
            <person name="DeLeo V.L."/>
            <person name="Lucas S.M."/>
            <person name="Lazic D."/>
            <person name="Gailing O."/>
            <person name="Carlson J."/>
            <person name="Staton M."/>
        </authorList>
    </citation>
    <scope>NUCLEOTIDE SEQUENCE [LARGE SCALE GENOMIC DNA]</scope>
    <source>
        <strain evidence="5">Pseudo-F2</strain>
    </source>
</reference>
<dbReference type="CDD" id="cd00051">
    <property type="entry name" value="EFh"/>
    <property type="match status" value="1"/>
</dbReference>
<keyword evidence="3" id="KW-0106">Calcium</keyword>
<dbReference type="SMART" id="SM00054">
    <property type="entry name" value="EFh"/>
    <property type="match status" value="2"/>
</dbReference>